<feature type="transmembrane region" description="Helical" evidence="1">
    <location>
        <begin position="368"/>
        <end position="389"/>
    </location>
</feature>
<evidence type="ECO:0000313" key="3">
    <source>
        <dbReference type="Proteomes" id="UP000229498"/>
    </source>
</evidence>
<feature type="transmembrane region" description="Helical" evidence="1">
    <location>
        <begin position="344"/>
        <end position="362"/>
    </location>
</feature>
<dbReference type="AlphaFoldDB" id="A0A2M9FV94"/>
<feature type="transmembrane region" description="Helical" evidence="1">
    <location>
        <begin position="117"/>
        <end position="138"/>
    </location>
</feature>
<proteinExistence type="predicted"/>
<dbReference type="EMBL" id="PHIG01000064">
    <property type="protein sequence ID" value="PJK27402.1"/>
    <property type="molecule type" value="Genomic_DNA"/>
</dbReference>
<keyword evidence="1" id="KW-0472">Membrane</keyword>
<name>A0A2M9FV94_9PROT</name>
<feature type="transmembrane region" description="Helical" evidence="1">
    <location>
        <begin position="95"/>
        <end position="111"/>
    </location>
</feature>
<gene>
    <name evidence="2" type="ORF">CVT23_22275</name>
</gene>
<keyword evidence="1" id="KW-1133">Transmembrane helix</keyword>
<feature type="transmembrane region" description="Helical" evidence="1">
    <location>
        <begin position="305"/>
        <end position="324"/>
    </location>
</feature>
<feature type="transmembrane region" description="Helical" evidence="1">
    <location>
        <begin position="27"/>
        <end position="46"/>
    </location>
</feature>
<feature type="transmembrane region" description="Helical" evidence="1">
    <location>
        <begin position="150"/>
        <end position="168"/>
    </location>
</feature>
<evidence type="ECO:0000256" key="1">
    <source>
        <dbReference type="SAM" id="Phobius"/>
    </source>
</evidence>
<feature type="transmembrane region" description="Helical" evidence="1">
    <location>
        <begin position="66"/>
        <end position="83"/>
    </location>
</feature>
<accession>A0A2M9FV94</accession>
<protein>
    <submittedName>
        <fullName evidence="2">Short-chain dehydrogenase</fullName>
    </submittedName>
</protein>
<feature type="transmembrane region" description="Helical" evidence="1">
    <location>
        <begin position="180"/>
        <end position="201"/>
    </location>
</feature>
<dbReference type="OrthoDB" id="9770040at2"/>
<dbReference type="RefSeq" id="WP_109794829.1">
    <property type="nucleotide sequence ID" value="NZ_PHIG01000064.1"/>
</dbReference>
<keyword evidence="3" id="KW-1185">Reference proteome</keyword>
<dbReference type="InterPro" id="IPR010266">
    <property type="entry name" value="NnrS"/>
</dbReference>
<feature type="transmembrane region" description="Helical" evidence="1">
    <location>
        <begin position="246"/>
        <end position="263"/>
    </location>
</feature>
<dbReference type="Pfam" id="PF05940">
    <property type="entry name" value="NnrS"/>
    <property type="match status" value="1"/>
</dbReference>
<reference evidence="2 3" key="1">
    <citation type="submission" date="2017-11" db="EMBL/GenBank/DDBJ databases">
        <title>Draft genome sequence of Rhizobiales bacterium SY3-13.</title>
        <authorList>
            <person name="Sun C."/>
        </authorList>
    </citation>
    <scope>NUCLEOTIDE SEQUENCE [LARGE SCALE GENOMIC DNA]</scope>
    <source>
        <strain evidence="2 3">SY3-13</strain>
    </source>
</reference>
<dbReference type="Proteomes" id="UP000229498">
    <property type="component" value="Unassembled WGS sequence"/>
</dbReference>
<evidence type="ECO:0000313" key="2">
    <source>
        <dbReference type="EMBL" id="PJK27402.1"/>
    </source>
</evidence>
<sequence>MTEARTAIPRYRPTRAPAVLAQGFRPFFLLAGLYGGGVLLVWTAMLHGGFAPATAFDAVAWHAHEMLYGFTMAVIAGFLLTAIPNWTGRMPLQGLPLLGLVALWALGRVAVWCSDAIGAGAAMALDLAFPAVFIAVVLREIVAGRNWRNLPMVAALTAFTAGNVLMHLEAAGWLGTDGAGARLGLAVPVALITLVGGRIVPSFTRNWLVRRGAPRLPASFGTVDRAAMILTLLALAAFVIVPEGPAVAAAAFAAAAAQAFRLARWRGMATWTEPLVVVLHLAYAWIPAGLALLGLAAALPSFVPGTAAVHAFGAGAVGAMTLAVMTRATLGHTGRGLQAGRGTALLYAAVLAAGLSRVAAALLPEQAIALFSVSALGWAVAFLGFALLYGRALTTRRRTAGA</sequence>
<keyword evidence="1" id="KW-0812">Transmembrane</keyword>
<feature type="transmembrane region" description="Helical" evidence="1">
    <location>
        <begin position="222"/>
        <end position="240"/>
    </location>
</feature>
<comment type="caution">
    <text evidence="2">The sequence shown here is derived from an EMBL/GenBank/DDBJ whole genome shotgun (WGS) entry which is preliminary data.</text>
</comment>
<organism evidence="2 3">
    <name type="scientific">Minwuia thermotolerans</name>
    <dbReference type="NCBI Taxonomy" id="2056226"/>
    <lineage>
        <taxon>Bacteria</taxon>
        <taxon>Pseudomonadati</taxon>
        <taxon>Pseudomonadota</taxon>
        <taxon>Alphaproteobacteria</taxon>
        <taxon>Minwuiales</taxon>
        <taxon>Minwuiaceae</taxon>
        <taxon>Minwuia</taxon>
    </lineage>
</organism>
<feature type="transmembrane region" description="Helical" evidence="1">
    <location>
        <begin position="275"/>
        <end position="299"/>
    </location>
</feature>